<dbReference type="Proteomes" id="UP000789396">
    <property type="component" value="Unassembled WGS sequence"/>
</dbReference>
<protein>
    <submittedName>
        <fullName evidence="2">6411_t:CDS:1</fullName>
    </submittedName>
</protein>
<accession>A0A9N9G7M7</accession>
<evidence type="ECO:0000313" key="2">
    <source>
        <dbReference type="EMBL" id="CAG8583063.1"/>
    </source>
</evidence>
<dbReference type="OrthoDB" id="2477573at2759"/>
<keyword evidence="1" id="KW-0175">Coiled coil</keyword>
<feature type="non-terminal residue" evidence="2">
    <location>
        <position position="1"/>
    </location>
</feature>
<gene>
    <name evidence="2" type="ORF">RFULGI_LOCUS5929</name>
</gene>
<evidence type="ECO:0000256" key="1">
    <source>
        <dbReference type="SAM" id="Coils"/>
    </source>
</evidence>
<reference evidence="2" key="1">
    <citation type="submission" date="2021-06" db="EMBL/GenBank/DDBJ databases">
        <authorList>
            <person name="Kallberg Y."/>
            <person name="Tangrot J."/>
            <person name="Rosling A."/>
        </authorList>
    </citation>
    <scope>NUCLEOTIDE SEQUENCE</scope>
    <source>
        <strain evidence="2">IN212</strain>
    </source>
</reference>
<comment type="caution">
    <text evidence="2">The sequence shown here is derived from an EMBL/GenBank/DDBJ whole genome shotgun (WGS) entry which is preliminary data.</text>
</comment>
<evidence type="ECO:0000313" key="3">
    <source>
        <dbReference type="Proteomes" id="UP000789396"/>
    </source>
</evidence>
<feature type="coiled-coil region" evidence="1">
    <location>
        <begin position="15"/>
        <end position="49"/>
    </location>
</feature>
<dbReference type="EMBL" id="CAJVPZ010007197">
    <property type="protein sequence ID" value="CAG8583063.1"/>
    <property type="molecule type" value="Genomic_DNA"/>
</dbReference>
<keyword evidence="3" id="KW-1185">Reference proteome</keyword>
<dbReference type="AlphaFoldDB" id="A0A9N9G7M7"/>
<proteinExistence type="predicted"/>
<sequence length="54" mass="6666">FNPNPESNSRPEYNFLSLFERVIRLEEQNKQLEKRVRDLEEKADRKKRKIYVVD</sequence>
<dbReference type="Gene3D" id="1.20.5.170">
    <property type="match status" value="1"/>
</dbReference>
<name>A0A9N9G7M7_9GLOM</name>
<organism evidence="2 3">
    <name type="scientific">Racocetra fulgida</name>
    <dbReference type="NCBI Taxonomy" id="60492"/>
    <lineage>
        <taxon>Eukaryota</taxon>
        <taxon>Fungi</taxon>
        <taxon>Fungi incertae sedis</taxon>
        <taxon>Mucoromycota</taxon>
        <taxon>Glomeromycotina</taxon>
        <taxon>Glomeromycetes</taxon>
        <taxon>Diversisporales</taxon>
        <taxon>Gigasporaceae</taxon>
        <taxon>Racocetra</taxon>
    </lineage>
</organism>